<sequence>MNMHNIFSTPTPERESREASSERQDTGRGPRGTSRSNRQPSSTRQRVSTSKSPPTKKTRGKGKEKEVHYPAAEGEVAATRGRSTTVLGDTSGSTARHSSRSTHGSSRAAPDAMKISSIVDPKPADGSSSSAAGPATQSSTQAPVSQPAAGLKFTIGPRSSTGNIDANNGVLRGRPPVEGSTAPQHLNDVRKGTSSAQGSTPAQPASNVHSE</sequence>
<feature type="compositionally biased region" description="Polar residues" evidence="1">
    <location>
        <begin position="33"/>
        <end position="45"/>
    </location>
</feature>
<evidence type="ECO:0000313" key="3">
    <source>
        <dbReference type="Proteomes" id="UP000799424"/>
    </source>
</evidence>
<feature type="compositionally biased region" description="Low complexity" evidence="1">
    <location>
        <begin position="124"/>
        <end position="142"/>
    </location>
</feature>
<proteinExistence type="predicted"/>
<dbReference type="Proteomes" id="UP000799424">
    <property type="component" value="Unassembled WGS sequence"/>
</dbReference>
<feature type="compositionally biased region" description="Low complexity" evidence="1">
    <location>
        <begin position="90"/>
        <end position="109"/>
    </location>
</feature>
<feature type="region of interest" description="Disordered" evidence="1">
    <location>
        <begin position="1"/>
        <end position="211"/>
    </location>
</feature>
<keyword evidence="3" id="KW-1185">Reference proteome</keyword>
<dbReference type="AlphaFoldDB" id="A0A6A6ZYR2"/>
<feature type="compositionally biased region" description="Polar residues" evidence="1">
    <location>
        <begin position="157"/>
        <end position="166"/>
    </location>
</feature>
<evidence type="ECO:0000256" key="1">
    <source>
        <dbReference type="SAM" id="MobiDB-lite"/>
    </source>
</evidence>
<protein>
    <submittedName>
        <fullName evidence="2">Uncharacterized protein</fullName>
    </submittedName>
</protein>
<evidence type="ECO:0000313" key="2">
    <source>
        <dbReference type="EMBL" id="KAF2825567.1"/>
    </source>
</evidence>
<gene>
    <name evidence="2" type="ORF">CC86DRAFT_382605</name>
</gene>
<reference evidence="2" key="1">
    <citation type="journal article" date="2020" name="Stud. Mycol.">
        <title>101 Dothideomycetes genomes: a test case for predicting lifestyles and emergence of pathogens.</title>
        <authorList>
            <person name="Haridas S."/>
            <person name="Albert R."/>
            <person name="Binder M."/>
            <person name="Bloem J."/>
            <person name="Labutti K."/>
            <person name="Salamov A."/>
            <person name="Andreopoulos B."/>
            <person name="Baker S."/>
            <person name="Barry K."/>
            <person name="Bills G."/>
            <person name="Bluhm B."/>
            <person name="Cannon C."/>
            <person name="Castanera R."/>
            <person name="Culley D."/>
            <person name="Daum C."/>
            <person name="Ezra D."/>
            <person name="Gonzalez J."/>
            <person name="Henrissat B."/>
            <person name="Kuo A."/>
            <person name="Liang C."/>
            <person name="Lipzen A."/>
            <person name="Lutzoni F."/>
            <person name="Magnuson J."/>
            <person name="Mondo S."/>
            <person name="Nolan M."/>
            <person name="Ohm R."/>
            <person name="Pangilinan J."/>
            <person name="Park H.-J."/>
            <person name="Ramirez L."/>
            <person name="Alfaro M."/>
            <person name="Sun H."/>
            <person name="Tritt A."/>
            <person name="Yoshinaga Y."/>
            <person name="Zwiers L.-H."/>
            <person name="Turgeon B."/>
            <person name="Goodwin S."/>
            <person name="Spatafora J."/>
            <person name="Crous P."/>
            <person name="Grigoriev I."/>
        </authorList>
    </citation>
    <scope>NUCLEOTIDE SEQUENCE</scope>
    <source>
        <strain evidence="2">CBS 113818</strain>
    </source>
</reference>
<organism evidence="2 3">
    <name type="scientific">Ophiobolus disseminans</name>
    <dbReference type="NCBI Taxonomy" id="1469910"/>
    <lineage>
        <taxon>Eukaryota</taxon>
        <taxon>Fungi</taxon>
        <taxon>Dikarya</taxon>
        <taxon>Ascomycota</taxon>
        <taxon>Pezizomycotina</taxon>
        <taxon>Dothideomycetes</taxon>
        <taxon>Pleosporomycetidae</taxon>
        <taxon>Pleosporales</taxon>
        <taxon>Pleosporineae</taxon>
        <taxon>Phaeosphaeriaceae</taxon>
        <taxon>Ophiobolus</taxon>
    </lineage>
</organism>
<accession>A0A6A6ZYR2</accession>
<feature type="compositionally biased region" description="Polar residues" evidence="1">
    <location>
        <begin position="192"/>
        <end position="211"/>
    </location>
</feature>
<dbReference type="EMBL" id="MU006227">
    <property type="protein sequence ID" value="KAF2825567.1"/>
    <property type="molecule type" value="Genomic_DNA"/>
</dbReference>
<feature type="compositionally biased region" description="Polar residues" evidence="1">
    <location>
        <begin position="1"/>
        <end position="11"/>
    </location>
</feature>
<name>A0A6A6ZYR2_9PLEO</name>
<feature type="compositionally biased region" description="Basic and acidic residues" evidence="1">
    <location>
        <begin position="12"/>
        <end position="28"/>
    </location>
</feature>